<dbReference type="InterPro" id="IPR045269">
    <property type="entry name" value="Atg1-like"/>
</dbReference>
<dbReference type="AlphaFoldDB" id="A0A0M0K175"/>
<evidence type="ECO:0000313" key="3">
    <source>
        <dbReference type="EMBL" id="KOO32554.1"/>
    </source>
</evidence>
<comment type="caution">
    <text evidence="3">The sequence shown here is derived from an EMBL/GenBank/DDBJ whole genome shotgun (WGS) entry which is preliminary data.</text>
</comment>
<evidence type="ECO:0000256" key="1">
    <source>
        <dbReference type="SAM" id="MobiDB-lite"/>
    </source>
</evidence>
<dbReference type="InterPro" id="IPR011009">
    <property type="entry name" value="Kinase-like_dom_sf"/>
</dbReference>
<proteinExistence type="predicted"/>
<organism evidence="3 4">
    <name type="scientific">Chrysochromulina tobinii</name>
    <dbReference type="NCBI Taxonomy" id="1460289"/>
    <lineage>
        <taxon>Eukaryota</taxon>
        <taxon>Haptista</taxon>
        <taxon>Haptophyta</taxon>
        <taxon>Prymnesiophyceae</taxon>
        <taxon>Prymnesiales</taxon>
        <taxon>Chrysochromulinaceae</taxon>
        <taxon>Chrysochromulina</taxon>
    </lineage>
</organism>
<sequence length="472" mass="50502">MLQESCLTDCSSSSDDVSCVSTSSDAMPDAPASSPTATPSATDRNLAAMHLSMAGAKLSVKAARLMRHVKRPKIKRGRRSSCRLTKTALPSAHHPQKPRAAGKARRLAAAARVVRVEQGQPMAPKWQPKRAGGCGDLDVHVTADPLCNALSRVGYRSLGPIASGAFSTILKAKHEESGEEVAVKLFECSRSTSKRDLHMRDRELYALRKVKGGSGSMARTDLDEARTELCPFVANLLAVHATPTSTVAVLELCRGGSLQRHLYKLRGKPREPSGAVAGMPLAEVTAYGSQLARALAHLHARDVVHRDVKPANILFYGLHHLKLCDFGFARYCASDASSEASRCHTICGTPIHMAPELTRSSTASSKGYTGRPVDVWALGTVLFEMLHNEPAFTASSGPELWVRIRTCAHAAFRAGLPREWRELLGACLTVQPTRRPTAEALAATAALAGEASTMATRDLPGPASLPTEPLAC</sequence>
<keyword evidence="4" id="KW-1185">Reference proteome</keyword>
<gene>
    <name evidence="3" type="ORF">Ctob_013905</name>
</gene>
<feature type="region of interest" description="Disordered" evidence="1">
    <location>
        <begin position="1"/>
        <end position="41"/>
    </location>
</feature>
<dbReference type="PROSITE" id="PS00108">
    <property type="entry name" value="PROTEIN_KINASE_ST"/>
    <property type="match status" value="1"/>
</dbReference>
<dbReference type="PANTHER" id="PTHR24348">
    <property type="entry name" value="SERINE/THREONINE-PROTEIN KINASE UNC-51-RELATED"/>
    <property type="match status" value="1"/>
</dbReference>
<dbReference type="InterPro" id="IPR000719">
    <property type="entry name" value="Prot_kinase_dom"/>
</dbReference>
<feature type="compositionally biased region" description="Basic residues" evidence="1">
    <location>
        <begin position="94"/>
        <end position="103"/>
    </location>
</feature>
<dbReference type="PROSITE" id="PS50011">
    <property type="entry name" value="PROTEIN_KINASE_DOM"/>
    <property type="match status" value="1"/>
</dbReference>
<reference evidence="4" key="1">
    <citation type="journal article" date="2015" name="PLoS Genet.">
        <title>Genome Sequence and Transcriptome Analyses of Chrysochromulina tobin: Metabolic Tools for Enhanced Algal Fitness in the Prominent Order Prymnesiales (Haptophyceae).</title>
        <authorList>
            <person name="Hovde B.T."/>
            <person name="Deodato C.R."/>
            <person name="Hunsperger H.M."/>
            <person name="Ryken S.A."/>
            <person name="Yost W."/>
            <person name="Jha R.K."/>
            <person name="Patterson J."/>
            <person name="Monnat R.J. Jr."/>
            <person name="Barlow S.B."/>
            <person name="Starkenburg S.R."/>
            <person name="Cattolico R.A."/>
        </authorList>
    </citation>
    <scope>NUCLEOTIDE SEQUENCE</scope>
    <source>
        <strain evidence="4">CCMP291</strain>
    </source>
</reference>
<dbReference type="OrthoDB" id="10252171at2759"/>
<feature type="compositionally biased region" description="Low complexity" evidence="1">
    <location>
        <begin position="8"/>
        <end position="41"/>
    </location>
</feature>
<dbReference type="GO" id="GO:0005737">
    <property type="term" value="C:cytoplasm"/>
    <property type="evidence" value="ECO:0007669"/>
    <property type="project" value="TreeGrafter"/>
</dbReference>
<dbReference type="SUPFAM" id="SSF56112">
    <property type="entry name" value="Protein kinase-like (PK-like)"/>
    <property type="match status" value="1"/>
</dbReference>
<feature type="domain" description="Protein kinase" evidence="2">
    <location>
        <begin position="155"/>
        <end position="447"/>
    </location>
</feature>
<dbReference type="SMART" id="SM00220">
    <property type="entry name" value="S_TKc"/>
    <property type="match status" value="1"/>
</dbReference>
<dbReference type="Proteomes" id="UP000037460">
    <property type="component" value="Unassembled WGS sequence"/>
</dbReference>
<dbReference type="Gene3D" id="1.10.510.10">
    <property type="entry name" value="Transferase(Phosphotransferase) domain 1"/>
    <property type="match status" value="1"/>
</dbReference>
<dbReference type="EMBL" id="JWZX01001741">
    <property type="protein sequence ID" value="KOO32554.1"/>
    <property type="molecule type" value="Genomic_DNA"/>
</dbReference>
<dbReference type="InterPro" id="IPR008271">
    <property type="entry name" value="Ser/Thr_kinase_AS"/>
</dbReference>
<dbReference type="GO" id="GO:0005524">
    <property type="term" value="F:ATP binding"/>
    <property type="evidence" value="ECO:0007669"/>
    <property type="project" value="InterPro"/>
</dbReference>
<evidence type="ECO:0000313" key="4">
    <source>
        <dbReference type="Proteomes" id="UP000037460"/>
    </source>
</evidence>
<dbReference type="Pfam" id="PF00069">
    <property type="entry name" value="Pkinase"/>
    <property type="match status" value="1"/>
</dbReference>
<accession>A0A0M0K175</accession>
<dbReference type="GO" id="GO:0004674">
    <property type="term" value="F:protein serine/threonine kinase activity"/>
    <property type="evidence" value="ECO:0007669"/>
    <property type="project" value="InterPro"/>
</dbReference>
<dbReference type="GO" id="GO:0010506">
    <property type="term" value="P:regulation of autophagy"/>
    <property type="evidence" value="ECO:0007669"/>
    <property type="project" value="InterPro"/>
</dbReference>
<evidence type="ECO:0000259" key="2">
    <source>
        <dbReference type="PROSITE" id="PS50011"/>
    </source>
</evidence>
<feature type="region of interest" description="Disordered" evidence="1">
    <location>
        <begin position="73"/>
        <end position="103"/>
    </location>
</feature>
<protein>
    <submittedName>
        <fullName evidence="3">Ypk1p</fullName>
    </submittedName>
</protein>
<name>A0A0M0K175_9EUKA</name>